<evidence type="ECO:0000313" key="1">
    <source>
        <dbReference type="EMBL" id="KAJ2772205.1"/>
    </source>
</evidence>
<evidence type="ECO:0000313" key="2">
    <source>
        <dbReference type="Proteomes" id="UP001140234"/>
    </source>
</evidence>
<gene>
    <name evidence="1" type="ORF">IWQ57_001865</name>
</gene>
<dbReference type="Proteomes" id="UP001140234">
    <property type="component" value="Unassembled WGS sequence"/>
</dbReference>
<organism evidence="1 2">
    <name type="scientific">Coemansia nantahalensis</name>
    <dbReference type="NCBI Taxonomy" id="2789366"/>
    <lineage>
        <taxon>Eukaryota</taxon>
        <taxon>Fungi</taxon>
        <taxon>Fungi incertae sedis</taxon>
        <taxon>Zoopagomycota</taxon>
        <taxon>Kickxellomycotina</taxon>
        <taxon>Kickxellomycetes</taxon>
        <taxon>Kickxellales</taxon>
        <taxon>Kickxellaceae</taxon>
        <taxon>Coemansia</taxon>
    </lineage>
</organism>
<protein>
    <submittedName>
        <fullName evidence="1">Uncharacterized protein</fullName>
    </submittedName>
</protein>
<comment type="caution">
    <text evidence="1">The sequence shown here is derived from an EMBL/GenBank/DDBJ whole genome shotgun (WGS) entry which is preliminary data.</text>
</comment>
<proteinExistence type="predicted"/>
<sequence>MNKQSLLALAQCLLATSVLAHPPVLSVPASERVIGGTAAAPDSFPSAVSLEVLTPDGVGLCGGVLVNNHTVVTAAHCVYNFDTNTDIPAANMHVGYGSNSKKNQTFVPVHTVHVHYRFDAEQMTNDLAILTIDPVAYSASVRPATIYSGLLENGTKLTAVGWGLTIPGGNWASLPDKLQETEIIIGTPEECRKLVPTYETSNGPQVCTQNSLRPGSDTCQGDSGTGVYINVGGENYVVGVTSFGAAPNGDPTCALNDGLAIYTHLYYYLPYINEYAGTTVTGPAHRTHANRRHRHNGPGRRRPRNRHPSAE</sequence>
<accession>A0ACC1K2U9</accession>
<reference evidence="1" key="1">
    <citation type="submission" date="2022-07" db="EMBL/GenBank/DDBJ databases">
        <title>Phylogenomic reconstructions and comparative analyses of Kickxellomycotina fungi.</title>
        <authorList>
            <person name="Reynolds N.K."/>
            <person name="Stajich J.E."/>
            <person name="Barry K."/>
            <person name="Grigoriev I.V."/>
            <person name="Crous P."/>
            <person name="Smith M.E."/>
        </authorList>
    </citation>
    <scope>NUCLEOTIDE SEQUENCE</scope>
    <source>
        <strain evidence="1">CBS 109366</strain>
    </source>
</reference>
<keyword evidence="2" id="KW-1185">Reference proteome</keyword>
<name>A0ACC1K2U9_9FUNG</name>
<dbReference type="EMBL" id="JANBUJ010000408">
    <property type="protein sequence ID" value="KAJ2772205.1"/>
    <property type="molecule type" value="Genomic_DNA"/>
</dbReference>